<protein>
    <recommendedName>
        <fullName evidence="3">Glucokinase</fullName>
        <ecNumber evidence="2">2.7.1.2</ecNumber>
    </recommendedName>
    <alternativeName>
        <fullName evidence="8">Glucose kinase</fullName>
    </alternativeName>
</protein>
<dbReference type="GO" id="GO:0004340">
    <property type="term" value="F:glucokinase activity"/>
    <property type="evidence" value="ECO:0007669"/>
    <property type="project" value="UniProtKB-EC"/>
</dbReference>
<dbReference type="AlphaFoldDB" id="A0A0P9GVY2"/>
<dbReference type="OrthoDB" id="9810372at2"/>
<dbReference type="InterPro" id="IPR049874">
    <property type="entry name" value="ROK_cs"/>
</dbReference>
<dbReference type="PANTHER" id="PTHR18964">
    <property type="entry name" value="ROK (REPRESSOR, ORF, KINASE) FAMILY"/>
    <property type="match status" value="1"/>
</dbReference>
<evidence type="ECO:0000256" key="5">
    <source>
        <dbReference type="ARBA" id="ARBA00022741"/>
    </source>
</evidence>
<evidence type="ECO:0000256" key="6">
    <source>
        <dbReference type="ARBA" id="ARBA00022777"/>
    </source>
</evidence>
<evidence type="ECO:0000256" key="2">
    <source>
        <dbReference type="ARBA" id="ARBA00012323"/>
    </source>
</evidence>
<dbReference type="EMBL" id="LJCO01000008">
    <property type="protein sequence ID" value="KPV45452.1"/>
    <property type="molecule type" value="Genomic_DNA"/>
</dbReference>
<dbReference type="RefSeq" id="WP_054967194.1">
    <property type="nucleotide sequence ID" value="NZ_LJCO01000008.1"/>
</dbReference>
<comment type="similarity">
    <text evidence="1">Belongs to the ROK (NagC/XylR) family.</text>
</comment>
<dbReference type="InterPro" id="IPR004654">
    <property type="entry name" value="ROK_glcA"/>
</dbReference>
<dbReference type="EC" id="2.7.1.2" evidence="2"/>
<dbReference type="STRING" id="471514.AN477_00285"/>
<dbReference type="InterPro" id="IPR043129">
    <property type="entry name" value="ATPase_NBD"/>
</dbReference>
<dbReference type="GO" id="GO:0005737">
    <property type="term" value="C:cytoplasm"/>
    <property type="evidence" value="ECO:0007669"/>
    <property type="project" value="InterPro"/>
</dbReference>
<keyword evidence="6" id="KW-0418">Kinase</keyword>
<name>A0A0P9GVY2_9BACL</name>
<dbReference type="SUPFAM" id="SSF53067">
    <property type="entry name" value="Actin-like ATPase domain"/>
    <property type="match status" value="1"/>
</dbReference>
<evidence type="ECO:0000313" key="9">
    <source>
        <dbReference type="EMBL" id="KPV45452.1"/>
    </source>
</evidence>
<dbReference type="Gene3D" id="3.30.420.40">
    <property type="match status" value="2"/>
</dbReference>
<dbReference type="PATRIC" id="fig|471514.4.peg.22"/>
<dbReference type="Proteomes" id="UP000050482">
    <property type="component" value="Unassembled WGS sequence"/>
</dbReference>
<keyword evidence="4" id="KW-0808">Transferase</keyword>
<reference evidence="9 10" key="1">
    <citation type="submission" date="2015-09" db="EMBL/GenBank/DDBJ databases">
        <title>Draft genome sequence of Alicyclobacillus ferrooxydans DSM 22381.</title>
        <authorList>
            <person name="Hemp J."/>
        </authorList>
    </citation>
    <scope>NUCLEOTIDE SEQUENCE [LARGE SCALE GENOMIC DNA]</scope>
    <source>
        <strain evidence="9 10">TC-34</strain>
    </source>
</reference>
<keyword evidence="5" id="KW-0547">Nucleotide-binding</keyword>
<proteinExistence type="inferred from homology"/>
<sequence length="318" mass="32834">MDAWFGIDIGGTSVKTALVDNVGHILVSQSFDTGAERDAETVAVRIKDTLELLKARLKDGGSTCQVHGAGVGIPGFLDLDTGIVAEAVNLGWTDVPFQSMLEQLLQLPVAMENDANLAALGEAFAGAGADRRVVLCATVGTGIGGGIVIDGRLHRGVNGMAGEIGHLVVKRDGGILCNCGHHGCLETVASATAIVRQAQALQSAGKLPADKVVTEAKDVFDLAERGNEAALSVITDAANWLGYGLSLAAITLNPDVIVIGGGVSRAEERFLMPMQAAFEQYALERVAQAAEVRAATLSNDAGVIGAARLAQQRVSSNA</sequence>
<gene>
    <name evidence="9" type="ORF">AN477_00285</name>
</gene>
<keyword evidence="10" id="KW-1185">Reference proteome</keyword>
<dbReference type="GO" id="GO:0005524">
    <property type="term" value="F:ATP binding"/>
    <property type="evidence" value="ECO:0007669"/>
    <property type="project" value="UniProtKB-KW"/>
</dbReference>
<dbReference type="GO" id="GO:0006096">
    <property type="term" value="P:glycolytic process"/>
    <property type="evidence" value="ECO:0007669"/>
    <property type="project" value="InterPro"/>
</dbReference>
<dbReference type="Pfam" id="PF00480">
    <property type="entry name" value="ROK"/>
    <property type="match status" value="1"/>
</dbReference>
<evidence type="ECO:0000256" key="7">
    <source>
        <dbReference type="ARBA" id="ARBA00022840"/>
    </source>
</evidence>
<comment type="caution">
    <text evidence="9">The sequence shown here is derived from an EMBL/GenBank/DDBJ whole genome shotgun (WGS) entry which is preliminary data.</text>
</comment>
<evidence type="ECO:0000256" key="4">
    <source>
        <dbReference type="ARBA" id="ARBA00022679"/>
    </source>
</evidence>
<evidence type="ECO:0000256" key="8">
    <source>
        <dbReference type="ARBA" id="ARBA00032386"/>
    </source>
</evidence>
<organism evidence="9 10">
    <name type="scientific">Alicyclobacillus ferrooxydans</name>
    <dbReference type="NCBI Taxonomy" id="471514"/>
    <lineage>
        <taxon>Bacteria</taxon>
        <taxon>Bacillati</taxon>
        <taxon>Bacillota</taxon>
        <taxon>Bacilli</taxon>
        <taxon>Bacillales</taxon>
        <taxon>Alicyclobacillaceae</taxon>
        <taxon>Alicyclobacillus</taxon>
    </lineage>
</organism>
<dbReference type="PROSITE" id="PS01125">
    <property type="entry name" value="ROK"/>
    <property type="match status" value="1"/>
</dbReference>
<evidence type="ECO:0000256" key="1">
    <source>
        <dbReference type="ARBA" id="ARBA00006479"/>
    </source>
</evidence>
<accession>A0A0P9GVY2</accession>
<dbReference type="NCBIfam" id="TIGR00744">
    <property type="entry name" value="ROK_glcA_fam"/>
    <property type="match status" value="1"/>
</dbReference>
<dbReference type="PANTHER" id="PTHR18964:SF149">
    <property type="entry name" value="BIFUNCTIONAL UDP-N-ACETYLGLUCOSAMINE 2-EPIMERASE_N-ACETYLMANNOSAMINE KINASE"/>
    <property type="match status" value="1"/>
</dbReference>
<evidence type="ECO:0000313" key="10">
    <source>
        <dbReference type="Proteomes" id="UP000050482"/>
    </source>
</evidence>
<dbReference type="InterPro" id="IPR000600">
    <property type="entry name" value="ROK"/>
</dbReference>
<keyword evidence="7" id="KW-0067">ATP-binding</keyword>
<evidence type="ECO:0000256" key="3">
    <source>
        <dbReference type="ARBA" id="ARBA00014701"/>
    </source>
</evidence>